<dbReference type="WBParaSite" id="MBELARI_LOCUS2387">
    <property type="protein sequence ID" value="MBELARI_LOCUS2387"/>
    <property type="gene ID" value="MBELARI_LOCUS2387"/>
</dbReference>
<dbReference type="SUPFAM" id="SSF56112">
    <property type="entry name" value="Protein kinase-like (PK-like)"/>
    <property type="match status" value="1"/>
</dbReference>
<dbReference type="InterPro" id="IPR008271">
    <property type="entry name" value="Ser/Thr_kinase_AS"/>
</dbReference>
<sequence length="288" mass="32455">MVHRDIKPANVLVTQAFWLKLADFGEIKEIQKTCSTFTDVGTRRYMSPEQTRTTDVIKLNHKSDIYSMGLVLWELIERRQVFSNYGKEDVYSINPNATQLIDLESFDCTHEIRQVVERCTAFDMNKRPYARELKALLPKKETITLKMKPEEDEKETRLIRPIGFDGTKNRVYIEGSGYLTPPHIHTSSTSQSVAAHSSKSPTTSSTPLKKETKFHGNPNPLDFASLRSELMEIVKESQPTSSVNSENGEEVKKRGRPPGSKNKTGSQVKKNSTGSTIAKKPSSASLFD</sequence>
<organism evidence="8 9">
    <name type="scientific">Mesorhabditis belari</name>
    <dbReference type="NCBI Taxonomy" id="2138241"/>
    <lineage>
        <taxon>Eukaryota</taxon>
        <taxon>Metazoa</taxon>
        <taxon>Ecdysozoa</taxon>
        <taxon>Nematoda</taxon>
        <taxon>Chromadorea</taxon>
        <taxon>Rhabditida</taxon>
        <taxon>Rhabditina</taxon>
        <taxon>Rhabditomorpha</taxon>
        <taxon>Rhabditoidea</taxon>
        <taxon>Rhabditidae</taxon>
        <taxon>Mesorhabditinae</taxon>
        <taxon>Mesorhabditis</taxon>
    </lineage>
</organism>
<dbReference type="PANTHER" id="PTHR11042">
    <property type="entry name" value="EUKARYOTIC TRANSLATION INITIATION FACTOR 2-ALPHA KINASE EIF2-ALPHA KINASE -RELATED"/>
    <property type="match status" value="1"/>
</dbReference>
<dbReference type="Proteomes" id="UP000887575">
    <property type="component" value="Unassembled WGS sequence"/>
</dbReference>
<feature type="compositionally biased region" description="Polar residues" evidence="6">
    <location>
        <begin position="237"/>
        <end position="246"/>
    </location>
</feature>
<dbReference type="GO" id="GO:0004672">
    <property type="term" value="F:protein kinase activity"/>
    <property type="evidence" value="ECO:0007669"/>
    <property type="project" value="InterPro"/>
</dbReference>
<dbReference type="PROSITE" id="PS50011">
    <property type="entry name" value="PROTEIN_KINASE_DOM"/>
    <property type="match status" value="1"/>
</dbReference>
<evidence type="ECO:0000256" key="6">
    <source>
        <dbReference type="SAM" id="MobiDB-lite"/>
    </source>
</evidence>
<dbReference type="SMART" id="SM00220">
    <property type="entry name" value="S_TKc"/>
    <property type="match status" value="1"/>
</dbReference>
<dbReference type="InterPro" id="IPR050339">
    <property type="entry name" value="CC_SR_Kinase"/>
</dbReference>
<keyword evidence="1" id="KW-0808">Transferase</keyword>
<evidence type="ECO:0000256" key="3">
    <source>
        <dbReference type="ARBA" id="ARBA00022777"/>
    </source>
</evidence>
<feature type="domain" description="Protein kinase" evidence="7">
    <location>
        <begin position="1"/>
        <end position="143"/>
    </location>
</feature>
<dbReference type="Pfam" id="PF00069">
    <property type="entry name" value="Pkinase"/>
    <property type="match status" value="1"/>
</dbReference>
<dbReference type="GO" id="GO:0005737">
    <property type="term" value="C:cytoplasm"/>
    <property type="evidence" value="ECO:0007669"/>
    <property type="project" value="TreeGrafter"/>
</dbReference>
<dbReference type="PROSITE" id="PS00108">
    <property type="entry name" value="PROTEIN_KINASE_ST"/>
    <property type="match status" value="1"/>
</dbReference>
<evidence type="ECO:0000259" key="7">
    <source>
        <dbReference type="PROSITE" id="PS50011"/>
    </source>
</evidence>
<feature type="compositionally biased region" description="Polar residues" evidence="6">
    <location>
        <begin position="261"/>
        <end position="288"/>
    </location>
</feature>
<feature type="region of interest" description="Disordered" evidence="6">
    <location>
        <begin position="234"/>
        <end position="288"/>
    </location>
</feature>
<feature type="region of interest" description="Disordered" evidence="6">
    <location>
        <begin position="182"/>
        <end position="222"/>
    </location>
</feature>
<comment type="similarity">
    <text evidence="5">Belongs to the protein kinase superfamily. Ser/Thr protein kinase family. GCN2 subfamily.</text>
</comment>
<dbReference type="InterPro" id="IPR000719">
    <property type="entry name" value="Prot_kinase_dom"/>
</dbReference>
<name>A0AAF3F656_9BILA</name>
<reference evidence="9" key="1">
    <citation type="submission" date="2024-02" db="UniProtKB">
        <authorList>
            <consortium name="WormBaseParasite"/>
        </authorList>
    </citation>
    <scope>IDENTIFICATION</scope>
</reference>
<protein>
    <recommendedName>
        <fullName evidence="7">Protein kinase domain-containing protein</fullName>
    </recommendedName>
</protein>
<proteinExistence type="inferred from homology"/>
<evidence type="ECO:0000313" key="8">
    <source>
        <dbReference type="Proteomes" id="UP000887575"/>
    </source>
</evidence>
<dbReference type="GO" id="GO:0005524">
    <property type="term" value="F:ATP binding"/>
    <property type="evidence" value="ECO:0007669"/>
    <property type="project" value="UniProtKB-KW"/>
</dbReference>
<dbReference type="AlphaFoldDB" id="A0AAF3F656"/>
<feature type="compositionally biased region" description="Low complexity" evidence="6">
    <location>
        <begin position="185"/>
        <end position="207"/>
    </location>
</feature>
<keyword evidence="3" id="KW-0418">Kinase</keyword>
<evidence type="ECO:0000313" key="9">
    <source>
        <dbReference type="WBParaSite" id="MBELARI_LOCUS2387"/>
    </source>
</evidence>
<evidence type="ECO:0000256" key="1">
    <source>
        <dbReference type="ARBA" id="ARBA00022679"/>
    </source>
</evidence>
<keyword evidence="2" id="KW-0547">Nucleotide-binding</keyword>
<evidence type="ECO:0000256" key="5">
    <source>
        <dbReference type="ARBA" id="ARBA00037982"/>
    </source>
</evidence>
<keyword evidence="4" id="KW-0067">ATP-binding</keyword>
<dbReference type="Gene3D" id="1.10.510.10">
    <property type="entry name" value="Transferase(Phosphotransferase) domain 1"/>
    <property type="match status" value="1"/>
</dbReference>
<accession>A0AAF3F656</accession>
<evidence type="ECO:0000256" key="4">
    <source>
        <dbReference type="ARBA" id="ARBA00022840"/>
    </source>
</evidence>
<dbReference type="InterPro" id="IPR011009">
    <property type="entry name" value="Kinase-like_dom_sf"/>
</dbReference>
<evidence type="ECO:0000256" key="2">
    <source>
        <dbReference type="ARBA" id="ARBA00022741"/>
    </source>
</evidence>
<keyword evidence="8" id="KW-1185">Reference proteome</keyword>
<dbReference type="GO" id="GO:0005634">
    <property type="term" value="C:nucleus"/>
    <property type="evidence" value="ECO:0007669"/>
    <property type="project" value="TreeGrafter"/>
</dbReference>